<dbReference type="CDD" id="cd00085">
    <property type="entry name" value="HNHc"/>
    <property type="match status" value="1"/>
</dbReference>
<comment type="caution">
    <text evidence="6">The sequence shown here is derived from an EMBL/GenBank/DDBJ whole genome shotgun (WGS) entry which is preliminary data.</text>
</comment>
<evidence type="ECO:0000259" key="5">
    <source>
        <dbReference type="SMART" id="SM00507"/>
    </source>
</evidence>
<protein>
    <recommendedName>
        <fullName evidence="4">Putative HNH nuclease YajD</fullName>
    </recommendedName>
</protein>
<dbReference type="PANTHER" id="PTHR41286:SF1">
    <property type="entry name" value="HNH NUCLEASE YAJD-RELATED"/>
    <property type="match status" value="1"/>
</dbReference>
<accession>L1QJH2</accession>
<dbReference type="HOGENOM" id="CLU_108879_4_0_9"/>
<keyword evidence="1" id="KW-0540">Nuclease</keyword>
<dbReference type="GO" id="GO:0004519">
    <property type="term" value="F:endonuclease activity"/>
    <property type="evidence" value="ECO:0007669"/>
    <property type="project" value="UniProtKB-KW"/>
</dbReference>
<feature type="domain" description="HNH nuclease" evidence="5">
    <location>
        <begin position="57"/>
        <end position="113"/>
    </location>
</feature>
<gene>
    <name evidence="6" type="ORF">HMPREF0216_00933</name>
</gene>
<dbReference type="Pfam" id="PF01844">
    <property type="entry name" value="HNH"/>
    <property type="match status" value="1"/>
</dbReference>
<dbReference type="GO" id="GO:0008270">
    <property type="term" value="F:zinc ion binding"/>
    <property type="evidence" value="ECO:0007669"/>
    <property type="project" value="InterPro"/>
</dbReference>
<dbReference type="AlphaFoldDB" id="L1QJH2"/>
<keyword evidence="7" id="KW-1185">Reference proteome</keyword>
<evidence type="ECO:0000256" key="3">
    <source>
        <dbReference type="ARBA" id="ARBA00038412"/>
    </source>
</evidence>
<dbReference type="PATRIC" id="fig|545697.3.peg.919"/>
<sequence>MAFFFNEVILMPKKPLKPCKYLGCAKLTEDNYCDEHKDFRVKERATATERGYDSKWRTARNIFLKVNPLCVRCKEEGRLVKATVVDHIKPHRGDKKLFWDESNWQALCKKCHDKKTMTEDRYKEYEY</sequence>
<evidence type="ECO:0000313" key="6">
    <source>
        <dbReference type="EMBL" id="EKY28091.1"/>
    </source>
</evidence>
<dbReference type="eggNOG" id="COG1403">
    <property type="taxonomic scope" value="Bacteria"/>
</dbReference>
<reference evidence="6 7" key="1">
    <citation type="submission" date="2012-05" db="EMBL/GenBank/DDBJ databases">
        <authorList>
            <person name="Weinstock G."/>
            <person name="Sodergren E."/>
            <person name="Lobos E.A."/>
            <person name="Fulton L."/>
            <person name="Fulton R."/>
            <person name="Courtney L."/>
            <person name="Fronick C."/>
            <person name="O'Laughlin M."/>
            <person name="Godfrey J."/>
            <person name="Wilson R.M."/>
            <person name="Miner T."/>
            <person name="Farmer C."/>
            <person name="Delehaunty K."/>
            <person name="Cordes M."/>
            <person name="Minx P."/>
            <person name="Tomlinson C."/>
            <person name="Chen J."/>
            <person name="Wollam A."/>
            <person name="Pepin K.H."/>
            <person name="Bhonagiri V."/>
            <person name="Zhang X."/>
            <person name="Suruliraj S."/>
            <person name="Warren W."/>
            <person name="Mitreva M."/>
            <person name="Mardis E.R."/>
            <person name="Wilson R.K."/>
        </authorList>
    </citation>
    <scope>NUCLEOTIDE SEQUENCE [LARGE SCALE GENOMIC DNA]</scope>
    <source>
        <strain evidence="6 7">DSM 1785</strain>
    </source>
</reference>
<dbReference type="PANTHER" id="PTHR41286">
    <property type="entry name" value="HNH NUCLEASE YAJD-RELATED"/>
    <property type="match status" value="1"/>
</dbReference>
<proteinExistence type="inferred from homology"/>
<evidence type="ECO:0000256" key="2">
    <source>
        <dbReference type="ARBA" id="ARBA00022801"/>
    </source>
</evidence>
<dbReference type="Gene3D" id="1.10.30.50">
    <property type="match status" value="1"/>
</dbReference>
<dbReference type="InterPro" id="IPR002711">
    <property type="entry name" value="HNH"/>
</dbReference>
<dbReference type="STRING" id="545697.HMPREF0216_00933"/>
<keyword evidence="2" id="KW-0378">Hydrolase</keyword>
<dbReference type="EMBL" id="AMEZ01000026">
    <property type="protein sequence ID" value="EKY28091.1"/>
    <property type="molecule type" value="Genomic_DNA"/>
</dbReference>
<organism evidence="6 7">
    <name type="scientific">Clostridium celatum DSM 1785</name>
    <dbReference type="NCBI Taxonomy" id="545697"/>
    <lineage>
        <taxon>Bacteria</taxon>
        <taxon>Bacillati</taxon>
        <taxon>Bacillota</taxon>
        <taxon>Clostridia</taxon>
        <taxon>Eubacteriales</taxon>
        <taxon>Clostridiaceae</taxon>
        <taxon>Clostridium</taxon>
    </lineage>
</organism>
<comment type="similarity">
    <text evidence="3">Belongs to the HNH nuclease family.</text>
</comment>
<dbReference type="GO" id="GO:0016787">
    <property type="term" value="F:hydrolase activity"/>
    <property type="evidence" value="ECO:0007669"/>
    <property type="project" value="UniProtKB-KW"/>
</dbReference>
<keyword evidence="6" id="KW-0255">Endonuclease</keyword>
<name>L1QJH2_9CLOT</name>
<dbReference type="Proteomes" id="UP000010420">
    <property type="component" value="Unassembled WGS sequence"/>
</dbReference>
<dbReference type="GO" id="GO:0003676">
    <property type="term" value="F:nucleic acid binding"/>
    <property type="evidence" value="ECO:0007669"/>
    <property type="project" value="InterPro"/>
</dbReference>
<evidence type="ECO:0000313" key="7">
    <source>
        <dbReference type="Proteomes" id="UP000010420"/>
    </source>
</evidence>
<dbReference type="SMART" id="SM00507">
    <property type="entry name" value="HNHc"/>
    <property type="match status" value="1"/>
</dbReference>
<dbReference type="GO" id="GO:0005829">
    <property type="term" value="C:cytosol"/>
    <property type="evidence" value="ECO:0007669"/>
    <property type="project" value="TreeGrafter"/>
</dbReference>
<evidence type="ECO:0000256" key="4">
    <source>
        <dbReference type="ARBA" id="ARBA00040194"/>
    </source>
</evidence>
<evidence type="ECO:0000256" key="1">
    <source>
        <dbReference type="ARBA" id="ARBA00022722"/>
    </source>
</evidence>
<dbReference type="InterPro" id="IPR003615">
    <property type="entry name" value="HNH_nuc"/>
</dbReference>